<dbReference type="SMART" id="SM01321">
    <property type="entry name" value="Y1_Tnp"/>
    <property type="match status" value="1"/>
</dbReference>
<dbReference type="GO" id="GO:0006313">
    <property type="term" value="P:DNA transposition"/>
    <property type="evidence" value="ECO:0007669"/>
    <property type="project" value="InterPro"/>
</dbReference>
<dbReference type="GO" id="GO:0004803">
    <property type="term" value="F:transposase activity"/>
    <property type="evidence" value="ECO:0007669"/>
    <property type="project" value="InterPro"/>
</dbReference>
<name>A0A0L8V9F0_9BACT</name>
<dbReference type="PANTHER" id="PTHR36966:SF1">
    <property type="entry name" value="REP-ASSOCIATED TYROSINE TRANSPOSASE"/>
    <property type="match status" value="1"/>
</dbReference>
<dbReference type="Gene3D" id="3.30.70.1290">
    <property type="entry name" value="Transposase IS200-like"/>
    <property type="match status" value="1"/>
</dbReference>
<evidence type="ECO:0000313" key="3">
    <source>
        <dbReference type="Proteomes" id="UP000036958"/>
    </source>
</evidence>
<dbReference type="RefSeq" id="WP_053183190.1">
    <property type="nucleotide sequence ID" value="NZ_LGIA01000149.1"/>
</dbReference>
<dbReference type="OrthoDB" id="9788881at2"/>
<dbReference type="EMBL" id="LGIA01000149">
    <property type="protein sequence ID" value="KOH45076.1"/>
    <property type="molecule type" value="Genomic_DNA"/>
</dbReference>
<dbReference type="AlphaFoldDB" id="A0A0L8V9F0"/>
<organism evidence="2 3">
    <name type="scientific">Sunxiuqinia dokdonensis</name>
    <dbReference type="NCBI Taxonomy" id="1409788"/>
    <lineage>
        <taxon>Bacteria</taxon>
        <taxon>Pseudomonadati</taxon>
        <taxon>Bacteroidota</taxon>
        <taxon>Bacteroidia</taxon>
        <taxon>Marinilabiliales</taxon>
        <taxon>Prolixibacteraceae</taxon>
        <taxon>Sunxiuqinia</taxon>
    </lineage>
</organism>
<dbReference type="STRING" id="1409788.NC99_22010"/>
<accession>A0A0L8V9F0</accession>
<dbReference type="GO" id="GO:0043565">
    <property type="term" value="F:sequence-specific DNA binding"/>
    <property type="evidence" value="ECO:0007669"/>
    <property type="project" value="TreeGrafter"/>
</dbReference>
<reference evidence="3" key="1">
    <citation type="submission" date="2015-07" db="EMBL/GenBank/DDBJ databases">
        <title>Genome sequencing of Sunxiuqinia dokdonensis strain SK.</title>
        <authorList>
            <person name="Ahn S."/>
            <person name="Kim B.-C."/>
        </authorList>
    </citation>
    <scope>NUCLEOTIDE SEQUENCE [LARGE SCALE GENOMIC DNA]</scope>
    <source>
        <strain evidence="3">SK</strain>
    </source>
</reference>
<keyword evidence="3" id="KW-1185">Reference proteome</keyword>
<dbReference type="Proteomes" id="UP000036958">
    <property type="component" value="Unassembled WGS sequence"/>
</dbReference>
<gene>
    <name evidence="2" type="ORF">NC99_22010</name>
</gene>
<comment type="caution">
    <text evidence="2">The sequence shown here is derived from an EMBL/GenBank/DDBJ whole genome shotgun (WGS) entry which is preliminary data.</text>
</comment>
<feature type="domain" description="Transposase IS200-like" evidence="1">
    <location>
        <begin position="16"/>
        <end position="201"/>
    </location>
</feature>
<proteinExistence type="predicted"/>
<evidence type="ECO:0000259" key="1">
    <source>
        <dbReference type="SMART" id="SM01321"/>
    </source>
</evidence>
<dbReference type="InterPro" id="IPR002686">
    <property type="entry name" value="Transposase_17"/>
</dbReference>
<dbReference type="PANTHER" id="PTHR36966">
    <property type="entry name" value="REP-ASSOCIATED TYROSINE TRANSPOSASE"/>
    <property type="match status" value="1"/>
</dbReference>
<evidence type="ECO:0000313" key="2">
    <source>
        <dbReference type="EMBL" id="KOH45076.1"/>
    </source>
</evidence>
<dbReference type="SUPFAM" id="SSF143422">
    <property type="entry name" value="Transposase IS200-like"/>
    <property type="match status" value="1"/>
</dbReference>
<sequence>MKKKEYYKHILPHFQQPGQAYFVTWSLRDAVPPKALKRYSAKLESIKARLDENNRGSESATPGDAAQSSLLKEYHTIRRKYIRAYNHLLDTENHATVNLSRPANLMVMIEALNFWHSARLENYAFCIMPNHVHWVFRLFEKTERGDAVYSEDILYSVKRFSAGKINALEGRTGALWQKESFDKTIRDDRHLYHAIEYTLNNPVLGGLVKNRNDWPGNYENTAI</sequence>
<dbReference type="InterPro" id="IPR052715">
    <property type="entry name" value="RAYT_transposase"/>
</dbReference>
<protein>
    <recommendedName>
        <fullName evidence="1">Transposase IS200-like domain-containing protein</fullName>
    </recommendedName>
</protein>
<dbReference type="InterPro" id="IPR036515">
    <property type="entry name" value="Transposase_17_sf"/>
</dbReference>